<reference evidence="1" key="1">
    <citation type="submission" date="2020-12" db="EMBL/GenBank/DDBJ databases">
        <title>Devosia sp. MSA67 isolated from Mo River.</title>
        <authorList>
            <person name="Ma F."/>
            <person name="Zi Z."/>
        </authorList>
    </citation>
    <scope>NUCLEOTIDE SEQUENCE</scope>
    <source>
        <strain evidence="1">MSA67</strain>
    </source>
</reference>
<accession>A0A934MJE5</accession>
<name>A0A934MJE5_9HYPH</name>
<organism evidence="1 2">
    <name type="scientific">Devosia sediminis</name>
    <dbReference type="NCBI Taxonomy" id="2798801"/>
    <lineage>
        <taxon>Bacteria</taxon>
        <taxon>Pseudomonadati</taxon>
        <taxon>Pseudomonadota</taxon>
        <taxon>Alphaproteobacteria</taxon>
        <taxon>Hyphomicrobiales</taxon>
        <taxon>Devosiaceae</taxon>
        <taxon>Devosia</taxon>
    </lineage>
</organism>
<gene>
    <name evidence="1" type="ORF">JEQ47_04515</name>
</gene>
<evidence type="ECO:0000313" key="1">
    <source>
        <dbReference type="EMBL" id="MBJ3783978.1"/>
    </source>
</evidence>
<proteinExistence type="predicted"/>
<dbReference type="RefSeq" id="WP_198875185.1">
    <property type="nucleotide sequence ID" value="NZ_JAEKMH010000001.1"/>
</dbReference>
<dbReference type="AlphaFoldDB" id="A0A934MJE5"/>
<comment type="caution">
    <text evidence="1">The sequence shown here is derived from an EMBL/GenBank/DDBJ whole genome shotgun (WGS) entry which is preliminary data.</text>
</comment>
<evidence type="ECO:0000313" key="2">
    <source>
        <dbReference type="Proteomes" id="UP000602124"/>
    </source>
</evidence>
<dbReference type="EMBL" id="JAEKMH010000001">
    <property type="protein sequence ID" value="MBJ3783978.1"/>
    <property type="molecule type" value="Genomic_DNA"/>
</dbReference>
<protein>
    <submittedName>
        <fullName evidence="1">Uncharacterized protein</fullName>
    </submittedName>
</protein>
<sequence length="221" mass="23230">MIAVLWAAVLLEERRFHEEQKMKQTLVAALASLSLVISPTIAAAQSVSVNRSILPDTPYTLIFPEPMIVAGGGVEPLSVTINHPQAPLQCTMTVVAAEDTGWTAEAALGAVDDAEVAASWAEIMPGFALSTKGTAAYQDATALLYEGSSPESSMGVPLTLVHTETVANGRGYTLDCYYATDQSANARPLVDFIIANFATRSDADCCIGAEVALPEEATPAQ</sequence>
<dbReference type="Proteomes" id="UP000602124">
    <property type="component" value="Unassembled WGS sequence"/>
</dbReference>
<keyword evidence="2" id="KW-1185">Reference proteome</keyword>